<evidence type="ECO:0000313" key="8">
    <source>
        <dbReference type="EMBL" id="MED5017521.1"/>
    </source>
</evidence>
<keyword evidence="3" id="KW-0560">Oxidoreductase</keyword>
<keyword evidence="6" id="KW-0534">Nitrate assimilation</keyword>
<evidence type="ECO:0000259" key="7">
    <source>
        <dbReference type="PROSITE" id="PS51296"/>
    </source>
</evidence>
<dbReference type="InterPro" id="IPR017941">
    <property type="entry name" value="Rieske_2Fe-2S"/>
</dbReference>
<protein>
    <submittedName>
        <fullName evidence="8">Nitrite reductase small subunit NirD</fullName>
    </submittedName>
</protein>
<dbReference type="EMBL" id="JARTLD010000025">
    <property type="protein sequence ID" value="MED5017521.1"/>
    <property type="molecule type" value="Genomic_DNA"/>
</dbReference>
<keyword evidence="4" id="KW-0408">Iron</keyword>
<keyword evidence="5" id="KW-0411">Iron-sulfur</keyword>
<evidence type="ECO:0000256" key="5">
    <source>
        <dbReference type="ARBA" id="ARBA00023014"/>
    </source>
</evidence>
<evidence type="ECO:0000256" key="6">
    <source>
        <dbReference type="ARBA" id="ARBA00023063"/>
    </source>
</evidence>
<reference evidence="8 9" key="1">
    <citation type="submission" date="2023-03" db="EMBL/GenBank/DDBJ databases">
        <title>Bacillus Genome Sequencing.</title>
        <authorList>
            <person name="Dunlap C."/>
        </authorList>
    </citation>
    <scope>NUCLEOTIDE SEQUENCE [LARGE SCALE GENOMIC DNA]</scope>
    <source>
        <strain evidence="8 9">NRS-52</strain>
    </source>
</reference>
<dbReference type="InterPro" id="IPR036922">
    <property type="entry name" value="Rieske_2Fe-2S_sf"/>
</dbReference>
<dbReference type="RefSeq" id="WP_328277261.1">
    <property type="nucleotide sequence ID" value="NZ_JARTLD010000025.1"/>
</dbReference>
<keyword evidence="9" id="KW-1185">Reference proteome</keyword>
<feature type="domain" description="Rieske" evidence="7">
    <location>
        <begin position="8"/>
        <end position="104"/>
    </location>
</feature>
<proteinExistence type="predicted"/>
<dbReference type="Gene3D" id="2.102.10.10">
    <property type="entry name" value="Rieske [2Fe-2S] iron-sulphur domain"/>
    <property type="match status" value="1"/>
</dbReference>
<evidence type="ECO:0000256" key="3">
    <source>
        <dbReference type="ARBA" id="ARBA00023002"/>
    </source>
</evidence>
<gene>
    <name evidence="8" type="primary">nirD</name>
    <name evidence="8" type="ORF">P9847_09435</name>
</gene>
<accession>A0ABU6PRM6</accession>
<evidence type="ECO:0000256" key="2">
    <source>
        <dbReference type="ARBA" id="ARBA00022723"/>
    </source>
</evidence>
<dbReference type="CDD" id="cd03530">
    <property type="entry name" value="Rieske_NirD_small_Bacillus"/>
    <property type="match status" value="1"/>
</dbReference>
<sequence>MENVLSYYPAGTLEDYGEQMGRVVHIGELELAVFHTSTGELYALDNRSPHPKGGPLAEGIISGHFVYDPLYDWKIDLKEGQVQSPDHGQVRTYPVLVEDGTVKIGIPNESVHTGGSR</sequence>
<evidence type="ECO:0000256" key="1">
    <source>
        <dbReference type="ARBA" id="ARBA00022714"/>
    </source>
</evidence>
<keyword evidence="2" id="KW-0479">Metal-binding</keyword>
<name>A0ABU6PRM6_9BACL</name>
<dbReference type="PROSITE" id="PS51296">
    <property type="entry name" value="RIESKE"/>
    <property type="match status" value="1"/>
</dbReference>
<keyword evidence="1" id="KW-0001">2Fe-2S</keyword>
<dbReference type="PROSITE" id="PS51300">
    <property type="entry name" value="NIRD"/>
    <property type="match status" value="1"/>
</dbReference>
<organism evidence="8 9">
    <name type="scientific">Paenibacillus chibensis</name>
    <dbReference type="NCBI Taxonomy" id="59846"/>
    <lineage>
        <taxon>Bacteria</taxon>
        <taxon>Bacillati</taxon>
        <taxon>Bacillota</taxon>
        <taxon>Bacilli</taxon>
        <taxon>Bacillales</taxon>
        <taxon>Paenibacillaceae</taxon>
        <taxon>Paenibacillus</taxon>
    </lineage>
</organism>
<dbReference type="NCBIfam" id="TIGR02378">
    <property type="entry name" value="nirD_assim_sml"/>
    <property type="match status" value="1"/>
</dbReference>
<comment type="caution">
    <text evidence="8">The sequence shown here is derived from an EMBL/GenBank/DDBJ whole genome shotgun (WGS) entry which is preliminary data.</text>
</comment>
<dbReference type="SUPFAM" id="SSF50022">
    <property type="entry name" value="ISP domain"/>
    <property type="match status" value="1"/>
</dbReference>
<dbReference type="Proteomes" id="UP001343257">
    <property type="component" value="Unassembled WGS sequence"/>
</dbReference>
<dbReference type="InterPro" id="IPR012748">
    <property type="entry name" value="Rieske-like_NirD"/>
</dbReference>
<evidence type="ECO:0000313" key="9">
    <source>
        <dbReference type="Proteomes" id="UP001343257"/>
    </source>
</evidence>
<dbReference type="Pfam" id="PF13806">
    <property type="entry name" value="Rieske_2"/>
    <property type="match status" value="1"/>
</dbReference>
<evidence type="ECO:0000256" key="4">
    <source>
        <dbReference type="ARBA" id="ARBA00023004"/>
    </source>
</evidence>